<dbReference type="Proteomes" id="UP000265916">
    <property type="component" value="Unassembled WGS sequence"/>
</dbReference>
<organism evidence="2 3">
    <name type="scientific">Psittacicella hinzii</name>
    <dbReference type="NCBI Taxonomy" id="2028575"/>
    <lineage>
        <taxon>Bacteria</taxon>
        <taxon>Pseudomonadati</taxon>
        <taxon>Pseudomonadota</taxon>
        <taxon>Gammaproteobacteria</taxon>
        <taxon>Pasteurellales</taxon>
        <taxon>Psittacicellaceae</taxon>
        <taxon>Psittacicella</taxon>
    </lineage>
</organism>
<proteinExistence type="predicted"/>
<accession>A0A3A1YTK5</accession>
<dbReference type="AlphaFoldDB" id="A0A3A1YTK5"/>
<dbReference type="OrthoDB" id="9204495at2"/>
<feature type="region of interest" description="Disordered" evidence="1">
    <location>
        <begin position="1"/>
        <end position="30"/>
    </location>
</feature>
<comment type="caution">
    <text evidence="2">The sequence shown here is derived from an EMBL/GenBank/DDBJ whole genome shotgun (WGS) entry which is preliminary data.</text>
</comment>
<dbReference type="InterPro" id="IPR011990">
    <property type="entry name" value="TPR-like_helical_dom_sf"/>
</dbReference>
<dbReference type="SUPFAM" id="SSF81901">
    <property type="entry name" value="HCP-like"/>
    <property type="match status" value="1"/>
</dbReference>
<evidence type="ECO:0000256" key="1">
    <source>
        <dbReference type="SAM" id="MobiDB-lite"/>
    </source>
</evidence>
<evidence type="ECO:0000313" key="2">
    <source>
        <dbReference type="EMBL" id="RIY39377.1"/>
    </source>
</evidence>
<dbReference type="PANTHER" id="PTHR45011:SF1">
    <property type="entry name" value="DAP3-BINDING CELL DEATH ENHANCER 1"/>
    <property type="match status" value="1"/>
</dbReference>
<feature type="compositionally biased region" description="Polar residues" evidence="1">
    <location>
        <begin position="9"/>
        <end position="24"/>
    </location>
</feature>
<name>A0A3A1YTK5_9GAMM</name>
<evidence type="ECO:0008006" key="4">
    <source>
        <dbReference type="Google" id="ProtNLM"/>
    </source>
</evidence>
<sequence length="144" mass="16652">MFNKLKNLLNGSDNNAEEQNQKPTTLAGRKSQMRAVEAPTAFPPSDDAQAIFDYAFYYEFNAPEEELDLERAGYYYQKAAQLGHIQAQYRLGKYYANPQRHDGICKKLATYWYEQAIKQGHEKAKFALEILSLKRDPVKITHQK</sequence>
<evidence type="ECO:0000313" key="3">
    <source>
        <dbReference type="Proteomes" id="UP000265916"/>
    </source>
</evidence>
<dbReference type="Gene3D" id="1.25.40.10">
    <property type="entry name" value="Tetratricopeptide repeat domain"/>
    <property type="match status" value="1"/>
</dbReference>
<dbReference type="EMBL" id="NRJG01000033">
    <property type="protein sequence ID" value="RIY39377.1"/>
    <property type="molecule type" value="Genomic_DNA"/>
</dbReference>
<dbReference type="PANTHER" id="PTHR45011">
    <property type="entry name" value="DAP3-BINDING CELL DEATH ENHANCER 1"/>
    <property type="match status" value="1"/>
</dbReference>
<reference evidence="2 3" key="1">
    <citation type="submission" date="2017-08" db="EMBL/GenBank/DDBJ databases">
        <title>Reclassification of Bisgaard taxon 37 and 44.</title>
        <authorList>
            <person name="Christensen H."/>
        </authorList>
    </citation>
    <scope>NUCLEOTIDE SEQUENCE [LARGE SCALE GENOMIC DNA]</scope>
    <source>
        <strain evidence="2 3">111</strain>
    </source>
</reference>
<dbReference type="InterPro" id="IPR006597">
    <property type="entry name" value="Sel1-like"/>
</dbReference>
<keyword evidence="3" id="KW-1185">Reference proteome</keyword>
<dbReference type="SMART" id="SM00671">
    <property type="entry name" value="SEL1"/>
    <property type="match status" value="2"/>
</dbReference>
<dbReference type="InterPro" id="IPR052748">
    <property type="entry name" value="ISR_Activator"/>
</dbReference>
<protein>
    <recommendedName>
        <fullName evidence="4">Sel1 repeat-containing protein</fullName>
    </recommendedName>
</protein>
<gene>
    <name evidence="2" type="ORF">CKF58_02240</name>
</gene>
<dbReference type="RefSeq" id="WP_119530421.1">
    <property type="nucleotide sequence ID" value="NZ_JBHSSP010000042.1"/>
</dbReference>